<dbReference type="AlphaFoldDB" id="A0A6I4IRR1"/>
<dbReference type="OrthoDB" id="981626at2"/>
<dbReference type="InterPro" id="IPR013766">
    <property type="entry name" value="Thioredoxin_domain"/>
</dbReference>
<dbReference type="InterPro" id="IPR051099">
    <property type="entry name" value="AGR/TXD"/>
</dbReference>
<proteinExistence type="predicted"/>
<dbReference type="Gene3D" id="3.40.30.10">
    <property type="entry name" value="Glutaredoxin"/>
    <property type="match status" value="1"/>
</dbReference>
<dbReference type="PANTHER" id="PTHR15337:SF11">
    <property type="entry name" value="THIOREDOXIN DOMAIN-CONTAINING PROTEIN"/>
    <property type="match status" value="1"/>
</dbReference>
<sequence>MKKIVTVLFLFIASMSFSQDWKYNFDEAKELAKKENKDIVLIFSGSDWCAPCIRLDKNIWQSEAFQKEAASQWILVKANFPRKKANQLSDAQTEHNRALAEKYNVEGSFPLVVLLDNTGKVLGKMGFKNVSPEEYIKMIHSLKK</sequence>
<comment type="caution">
    <text evidence="4">The sequence shown here is derived from an EMBL/GenBank/DDBJ whole genome shotgun (WGS) entry which is preliminary data.</text>
</comment>
<feature type="chain" id="PRO_5026029712" evidence="2">
    <location>
        <begin position="19"/>
        <end position="144"/>
    </location>
</feature>
<evidence type="ECO:0000313" key="4">
    <source>
        <dbReference type="EMBL" id="MVO08316.1"/>
    </source>
</evidence>
<dbReference type="PROSITE" id="PS51352">
    <property type="entry name" value="THIOREDOXIN_2"/>
    <property type="match status" value="1"/>
</dbReference>
<keyword evidence="5" id="KW-1185">Reference proteome</keyword>
<dbReference type="RefSeq" id="WP_140996708.1">
    <property type="nucleotide sequence ID" value="NZ_VDCZ01000002.1"/>
</dbReference>
<dbReference type="PANTHER" id="PTHR15337">
    <property type="entry name" value="ANTERIOR GRADIENT PROTEIN-RELATED"/>
    <property type="match status" value="1"/>
</dbReference>
<evidence type="ECO:0000259" key="3">
    <source>
        <dbReference type="PROSITE" id="PS51352"/>
    </source>
</evidence>
<protein>
    <submittedName>
        <fullName evidence="4">Thioredoxin fold domain-containing protein</fullName>
    </submittedName>
</protein>
<dbReference type="InterPro" id="IPR036249">
    <property type="entry name" value="Thioredoxin-like_sf"/>
</dbReference>
<name>A0A6I4IRR1_9FLAO</name>
<organism evidence="4 5">
    <name type="scientific">Flavobacterium profundi</name>
    <dbReference type="NCBI Taxonomy" id="1774945"/>
    <lineage>
        <taxon>Bacteria</taxon>
        <taxon>Pseudomonadati</taxon>
        <taxon>Bacteroidota</taxon>
        <taxon>Flavobacteriia</taxon>
        <taxon>Flavobacteriales</taxon>
        <taxon>Flavobacteriaceae</taxon>
        <taxon>Flavobacterium</taxon>
    </lineage>
</organism>
<keyword evidence="1 2" id="KW-0732">Signal</keyword>
<feature type="signal peptide" evidence="2">
    <location>
        <begin position="1"/>
        <end position="18"/>
    </location>
</feature>
<evidence type="ECO:0000256" key="1">
    <source>
        <dbReference type="ARBA" id="ARBA00022729"/>
    </source>
</evidence>
<dbReference type="Pfam" id="PF13899">
    <property type="entry name" value="Thioredoxin_7"/>
    <property type="match status" value="1"/>
</dbReference>
<gene>
    <name evidence="4" type="ORF">GOQ30_03940</name>
</gene>
<dbReference type="Proteomes" id="UP000431264">
    <property type="component" value="Unassembled WGS sequence"/>
</dbReference>
<evidence type="ECO:0000313" key="5">
    <source>
        <dbReference type="Proteomes" id="UP000431264"/>
    </source>
</evidence>
<reference evidence="5" key="1">
    <citation type="submission" date="2019-05" db="EMBL/GenBank/DDBJ databases">
        <title>Flavobacterium profundi sp. nov., isolated from a deep-sea seamount.</title>
        <authorList>
            <person name="Zhang D.-C."/>
        </authorList>
    </citation>
    <scope>NUCLEOTIDE SEQUENCE [LARGE SCALE GENOMIC DNA]</scope>
    <source>
        <strain evidence="5">TP390</strain>
    </source>
</reference>
<feature type="domain" description="Thioredoxin" evidence="3">
    <location>
        <begin position="2"/>
        <end position="144"/>
    </location>
</feature>
<dbReference type="EMBL" id="WQLW01000002">
    <property type="protein sequence ID" value="MVO08316.1"/>
    <property type="molecule type" value="Genomic_DNA"/>
</dbReference>
<dbReference type="SUPFAM" id="SSF52833">
    <property type="entry name" value="Thioredoxin-like"/>
    <property type="match status" value="1"/>
</dbReference>
<accession>A0A6I4IRR1</accession>
<evidence type="ECO:0000256" key="2">
    <source>
        <dbReference type="SAM" id="SignalP"/>
    </source>
</evidence>